<comment type="similarity">
    <text evidence="1">Belongs to the sigma-70 factor family. ECF subfamily.</text>
</comment>
<dbReference type="InterPro" id="IPR007627">
    <property type="entry name" value="RNA_pol_sigma70_r2"/>
</dbReference>
<dbReference type="InterPro" id="IPR013324">
    <property type="entry name" value="RNA_pol_sigma_r3/r4-like"/>
</dbReference>
<dbReference type="EMBL" id="JAUSQU010000001">
    <property type="protein sequence ID" value="MDP9842913.1"/>
    <property type="molecule type" value="Genomic_DNA"/>
</dbReference>
<evidence type="ECO:0000256" key="3">
    <source>
        <dbReference type="ARBA" id="ARBA00023082"/>
    </source>
</evidence>
<dbReference type="Pfam" id="PF04542">
    <property type="entry name" value="Sigma70_r2"/>
    <property type="match status" value="1"/>
</dbReference>
<dbReference type="SUPFAM" id="SSF88946">
    <property type="entry name" value="Sigma2 domain of RNA polymerase sigma factors"/>
    <property type="match status" value="1"/>
</dbReference>
<dbReference type="Gene3D" id="1.10.10.10">
    <property type="entry name" value="Winged helix-like DNA-binding domain superfamily/Winged helix DNA-binding domain"/>
    <property type="match status" value="1"/>
</dbReference>
<keyword evidence="4" id="KW-0238">DNA-binding</keyword>
<name>A0ABT9Q9B1_9ACTN</name>
<evidence type="ECO:0000256" key="4">
    <source>
        <dbReference type="ARBA" id="ARBA00023125"/>
    </source>
</evidence>
<dbReference type="Gene3D" id="1.10.1740.10">
    <property type="match status" value="1"/>
</dbReference>
<dbReference type="PANTHER" id="PTHR43133">
    <property type="entry name" value="RNA POLYMERASE ECF-TYPE SIGMA FACTO"/>
    <property type="match status" value="1"/>
</dbReference>
<dbReference type="InterPro" id="IPR039425">
    <property type="entry name" value="RNA_pol_sigma-70-like"/>
</dbReference>
<dbReference type="Proteomes" id="UP001225356">
    <property type="component" value="Unassembled WGS sequence"/>
</dbReference>
<evidence type="ECO:0000313" key="8">
    <source>
        <dbReference type="EMBL" id="MDP9842913.1"/>
    </source>
</evidence>
<protein>
    <submittedName>
        <fullName evidence="8">RNA polymerase sigma-70 factor (ECF subfamily)</fullName>
    </submittedName>
</protein>
<evidence type="ECO:0000256" key="1">
    <source>
        <dbReference type="ARBA" id="ARBA00010641"/>
    </source>
</evidence>
<dbReference type="PANTHER" id="PTHR43133:SF8">
    <property type="entry name" value="RNA POLYMERASE SIGMA FACTOR HI_1459-RELATED"/>
    <property type="match status" value="1"/>
</dbReference>
<dbReference type="Pfam" id="PF08281">
    <property type="entry name" value="Sigma70_r4_2"/>
    <property type="match status" value="1"/>
</dbReference>
<organism evidence="8 9">
    <name type="scientific">Streptosporangium lutulentum</name>
    <dbReference type="NCBI Taxonomy" id="1461250"/>
    <lineage>
        <taxon>Bacteria</taxon>
        <taxon>Bacillati</taxon>
        <taxon>Actinomycetota</taxon>
        <taxon>Actinomycetes</taxon>
        <taxon>Streptosporangiales</taxon>
        <taxon>Streptosporangiaceae</taxon>
        <taxon>Streptosporangium</taxon>
    </lineage>
</organism>
<reference evidence="8 9" key="1">
    <citation type="submission" date="2023-07" db="EMBL/GenBank/DDBJ databases">
        <title>Sequencing the genomes of 1000 actinobacteria strains.</title>
        <authorList>
            <person name="Klenk H.-P."/>
        </authorList>
    </citation>
    <scope>NUCLEOTIDE SEQUENCE [LARGE SCALE GENOMIC DNA]</scope>
    <source>
        <strain evidence="8 9">DSM 46740</strain>
    </source>
</reference>
<comment type="caution">
    <text evidence="8">The sequence shown here is derived from an EMBL/GenBank/DDBJ whole genome shotgun (WGS) entry which is preliminary data.</text>
</comment>
<feature type="domain" description="RNA polymerase sigma-70 region 2" evidence="6">
    <location>
        <begin position="11"/>
        <end position="77"/>
    </location>
</feature>
<keyword evidence="3" id="KW-0731">Sigma factor</keyword>
<keyword evidence="2" id="KW-0805">Transcription regulation</keyword>
<evidence type="ECO:0000259" key="7">
    <source>
        <dbReference type="Pfam" id="PF08281"/>
    </source>
</evidence>
<keyword evidence="5" id="KW-0804">Transcription</keyword>
<accession>A0ABT9Q9B1</accession>
<evidence type="ECO:0000313" key="9">
    <source>
        <dbReference type="Proteomes" id="UP001225356"/>
    </source>
</evidence>
<dbReference type="InterPro" id="IPR036388">
    <property type="entry name" value="WH-like_DNA-bd_sf"/>
</dbReference>
<dbReference type="InterPro" id="IPR013325">
    <property type="entry name" value="RNA_pol_sigma_r2"/>
</dbReference>
<dbReference type="InterPro" id="IPR014284">
    <property type="entry name" value="RNA_pol_sigma-70_dom"/>
</dbReference>
<evidence type="ECO:0000256" key="2">
    <source>
        <dbReference type="ARBA" id="ARBA00023015"/>
    </source>
</evidence>
<dbReference type="NCBIfam" id="TIGR02937">
    <property type="entry name" value="sigma70-ECF"/>
    <property type="match status" value="1"/>
</dbReference>
<proteinExistence type="inferred from homology"/>
<dbReference type="SUPFAM" id="SSF88659">
    <property type="entry name" value="Sigma3 and sigma4 domains of RNA polymerase sigma factors"/>
    <property type="match status" value="1"/>
</dbReference>
<feature type="domain" description="RNA polymerase sigma factor 70 region 4 type 2" evidence="7">
    <location>
        <begin position="103"/>
        <end position="155"/>
    </location>
</feature>
<evidence type="ECO:0000259" key="6">
    <source>
        <dbReference type="Pfam" id="PF04542"/>
    </source>
</evidence>
<keyword evidence="9" id="KW-1185">Reference proteome</keyword>
<gene>
    <name evidence="8" type="ORF">J2853_002124</name>
</gene>
<evidence type="ECO:0000256" key="5">
    <source>
        <dbReference type="ARBA" id="ARBA00023163"/>
    </source>
</evidence>
<sequence length="179" mass="20286">MPNPHERFTALYDTYQARVYGYATSRAGHQLAEEVVSETFLVAWRRLDDIPDHAQLPWLFRVARNILRDNFRQAARRESLEAELRTWMEEAVTDAGEHATERVAVLRALATLSEDDKEILTLTTWHGLSAAEAAEVFGCTKAAFYVRLHRARHRLRSAIEATGTITSQKPVTVPGGKVR</sequence>
<dbReference type="RefSeq" id="WP_307556779.1">
    <property type="nucleotide sequence ID" value="NZ_JAUSQU010000001.1"/>
</dbReference>
<dbReference type="InterPro" id="IPR013249">
    <property type="entry name" value="RNA_pol_sigma70_r4_t2"/>
</dbReference>